<dbReference type="CDD" id="cd00201">
    <property type="entry name" value="WW"/>
    <property type="match status" value="1"/>
</dbReference>
<dbReference type="PANTHER" id="PTHR17616:SF8">
    <property type="entry name" value="TRANSCRIPTIONAL COACTIVATOR YORKIE"/>
    <property type="match status" value="1"/>
</dbReference>
<dbReference type="PROSITE" id="PS01159">
    <property type="entry name" value="WW_DOMAIN_1"/>
    <property type="match status" value="1"/>
</dbReference>
<dbReference type="InterPro" id="IPR051583">
    <property type="entry name" value="YAP1"/>
</dbReference>
<keyword evidence="4" id="KW-0539">Nucleus</keyword>
<name>A0A9N9FQV2_9GLOM</name>
<comment type="subcellular location">
    <subcellularLocation>
        <location evidence="2">Cytoplasm</location>
    </subcellularLocation>
    <subcellularLocation>
        <location evidence="1">Nucleus</location>
    </subcellularLocation>
</comment>
<protein>
    <submittedName>
        <fullName evidence="6">3639_t:CDS:1</fullName>
    </submittedName>
</protein>
<reference evidence="6" key="1">
    <citation type="submission" date="2021-06" db="EMBL/GenBank/DDBJ databases">
        <authorList>
            <person name="Kallberg Y."/>
            <person name="Tangrot J."/>
            <person name="Rosling A."/>
        </authorList>
    </citation>
    <scope>NUCLEOTIDE SEQUENCE</scope>
    <source>
        <strain evidence="6">MT106</strain>
    </source>
</reference>
<accession>A0A9N9FQV2</accession>
<evidence type="ECO:0000313" key="6">
    <source>
        <dbReference type="EMBL" id="CAG8550037.1"/>
    </source>
</evidence>
<dbReference type="InterPro" id="IPR001202">
    <property type="entry name" value="WW_dom"/>
</dbReference>
<dbReference type="SMART" id="SM00456">
    <property type="entry name" value="WW"/>
    <property type="match status" value="1"/>
</dbReference>
<evidence type="ECO:0000256" key="1">
    <source>
        <dbReference type="ARBA" id="ARBA00004123"/>
    </source>
</evidence>
<dbReference type="AlphaFoldDB" id="A0A9N9FQV2"/>
<dbReference type="GO" id="GO:0005634">
    <property type="term" value="C:nucleus"/>
    <property type="evidence" value="ECO:0007669"/>
    <property type="project" value="UniProtKB-SubCell"/>
</dbReference>
<keyword evidence="7" id="KW-1185">Reference proteome</keyword>
<gene>
    <name evidence="6" type="ORF">AGERDE_LOCUS6619</name>
</gene>
<dbReference type="GO" id="GO:0045944">
    <property type="term" value="P:positive regulation of transcription by RNA polymerase II"/>
    <property type="evidence" value="ECO:0007669"/>
    <property type="project" value="TreeGrafter"/>
</dbReference>
<evidence type="ECO:0000256" key="2">
    <source>
        <dbReference type="ARBA" id="ARBA00004496"/>
    </source>
</evidence>
<dbReference type="Gene3D" id="2.20.70.10">
    <property type="match status" value="1"/>
</dbReference>
<evidence type="ECO:0000313" key="7">
    <source>
        <dbReference type="Proteomes" id="UP000789831"/>
    </source>
</evidence>
<dbReference type="SUPFAM" id="SSF51045">
    <property type="entry name" value="WW domain"/>
    <property type="match status" value="1"/>
</dbReference>
<dbReference type="PROSITE" id="PS50020">
    <property type="entry name" value="WW_DOMAIN_2"/>
    <property type="match status" value="1"/>
</dbReference>
<feature type="domain" description="WW" evidence="5">
    <location>
        <begin position="3"/>
        <end position="37"/>
    </location>
</feature>
<keyword evidence="3" id="KW-0963">Cytoplasm</keyword>
<dbReference type="InterPro" id="IPR036020">
    <property type="entry name" value="WW_dom_sf"/>
</dbReference>
<dbReference type="Pfam" id="PF00397">
    <property type="entry name" value="WW"/>
    <property type="match status" value="1"/>
</dbReference>
<dbReference type="OrthoDB" id="2449895at2759"/>
<dbReference type="GO" id="GO:0035329">
    <property type="term" value="P:hippo signaling"/>
    <property type="evidence" value="ECO:0007669"/>
    <property type="project" value="TreeGrafter"/>
</dbReference>
<dbReference type="GO" id="GO:0005737">
    <property type="term" value="C:cytoplasm"/>
    <property type="evidence" value="ECO:0007669"/>
    <property type="project" value="UniProtKB-SubCell"/>
</dbReference>
<proteinExistence type="predicted"/>
<dbReference type="PANTHER" id="PTHR17616">
    <property type="entry name" value="YES-ASSOCIATED PROTEIN YAP1 FAMILY MEMBER"/>
    <property type="match status" value="1"/>
</dbReference>
<dbReference type="Proteomes" id="UP000789831">
    <property type="component" value="Unassembled WGS sequence"/>
</dbReference>
<organism evidence="6 7">
    <name type="scientific">Ambispora gerdemannii</name>
    <dbReference type="NCBI Taxonomy" id="144530"/>
    <lineage>
        <taxon>Eukaryota</taxon>
        <taxon>Fungi</taxon>
        <taxon>Fungi incertae sedis</taxon>
        <taxon>Mucoromycota</taxon>
        <taxon>Glomeromycotina</taxon>
        <taxon>Glomeromycetes</taxon>
        <taxon>Archaeosporales</taxon>
        <taxon>Ambisporaceae</taxon>
        <taxon>Ambispora</taxon>
    </lineage>
</organism>
<dbReference type="EMBL" id="CAJVPL010001060">
    <property type="protein sequence ID" value="CAG8550037.1"/>
    <property type="molecule type" value="Genomic_DNA"/>
</dbReference>
<comment type="caution">
    <text evidence="6">The sequence shown here is derived from an EMBL/GenBank/DDBJ whole genome shotgun (WGS) entry which is preliminary data.</text>
</comment>
<evidence type="ECO:0000256" key="4">
    <source>
        <dbReference type="ARBA" id="ARBA00023242"/>
    </source>
</evidence>
<dbReference type="GO" id="GO:0003713">
    <property type="term" value="F:transcription coactivator activity"/>
    <property type="evidence" value="ECO:0007669"/>
    <property type="project" value="TreeGrafter"/>
</dbReference>
<sequence length="176" mass="19069">MAGPLPYGWEERYDENYKRHYYVNASTKTTTWYDPRKSQGLHSQPPSVHTNHSQAMLNTALTGNPNGDPLLTGLGNAAIAAFANQGRGRANPNAGSVNPSAAQYQAHMAQYQKYLQQYGAFNPPANTFGGFDFNQLNNGQFTDPAIGADTSGIDFSTMFGTDFSNMGGMDSSVIDI</sequence>
<evidence type="ECO:0000256" key="3">
    <source>
        <dbReference type="ARBA" id="ARBA00022490"/>
    </source>
</evidence>
<evidence type="ECO:0000259" key="5">
    <source>
        <dbReference type="PROSITE" id="PS50020"/>
    </source>
</evidence>